<feature type="compositionally biased region" description="Polar residues" evidence="1">
    <location>
        <begin position="1342"/>
        <end position="1353"/>
    </location>
</feature>
<feature type="compositionally biased region" description="Polar residues" evidence="1">
    <location>
        <begin position="840"/>
        <end position="852"/>
    </location>
</feature>
<feature type="compositionally biased region" description="Basic and acidic residues" evidence="1">
    <location>
        <begin position="322"/>
        <end position="333"/>
    </location>
</feature>
<dbReference type="OrthoDB" id="4835412at2759"/>
<feature type="compositionally biased region" description="Polar residues" evidence="1">
    <location>
        <begin position="1317"/>
        <end position="1329"/>
    </location>
</feature>
<proteinExistence type="predicted"/>
<feature type="region of interest" description="Disordered" evidence="1">
    <location>
        <begin position="275"/>
        <end position="351"/>
    </location>
</feature>
<feature type="compositionally biased region" description="Polar residues" evidence="1">
    <location>
        <begin position="1281"/>
        <end position="1293"/>
    </location>
</feature>
<feature type="region of interest" description="Disordered" evidence="1">
    <location>
        <begin position="1031"/>
        <end position="1157"/>
    </location>
</feature>
<feature type="compositionally biased region" description="Acidic residues" evidence="1">
    <location>
        <begin position="578"/>
        <end position="587"/>
    </location>
</feature>
<feature type="region of interest" description="Disordered" evidence="1">
    <location>
        <begin position="1314"/>
        <end position="1373"/>
    </location>
</feature>
<feature type="region of interest" description="Disordered" evidence="1">
    <location>
        <begin position="965"/>
        <end position="990"/>
    </location>
</feature>
<feature type="region of interest" description="Disordered" evidence="1">
    <location>
        <begin position="574"/>
        <end position="601"/>
    </location>
</feature>
<evidence type="ECO:0000256" key="1">
    <source>
        <dbReference type="SAM" id="MobiDB-lite"/>
    </source>
</evidence>
<feature type="region of interest" description="Disordered" evidence="1">
    <location>
        <begin position="871"/>
        <end position="916"/>
    </location>
</feature>
<sequence length="1577" mass="171252">MSDTPPILDTPDCQNESQQLSEALEECIRSFTQEHQKLKSPKATYLAKCLELEALSSTSDSSLPTSPLELRMFRTNAMEHGRILGKMRENMAKDQEVFENAHTQAIGRLVDQLFFLLGPLLTERAKREQGPSVQCPPSPSPQPEITLGQAIEEDSGDDRLPLSDSEHEQVVSPRKKQPKKTKTRRSAPRSRNIEFEDVYQDGEPDERRLIVRYPENHGHFYVLHCDRHDLHFDTLSSGASHLSIADHGGKRPNFRAVIQQLGVLVLGCSASLAKTNNAPPGPKPPHGVKRKPSFVQEQNRKRSRASSDSSQRRRSNASEVARNAEEEPTRRESQTATARASSDREYSCEVTPPPDKVYESILDPVPGDIYFCLVSETRSYVPVLLLPMENLEDVGIQGTLTSLGLMDDLPNAFVRNPETGKLDWAEGYDEKGKLAAKRAFPAIYLTSKRFPAGCPVAWVAAMNLRQWDLSSNSVPLNLNEHCEVLRDIMRQREKAMLPHRRSSPAEGVEDAGEPIVTDEAAGEATRADTPPAPNESLDAGASRGASVALREIFGIGEVISRPTPRRDIEIIEILSSSESEDEAEEITNPDPPSISQQSPDDAMVAVEPSDVSREDADAKGAVESVVDKNVEKPVDLAVATNEVPNEDGLIFTTPPSFVVDEDIDASMDATLYMDELSMPDAPSPPPISDTNIEDAITTAASSAIAIKDDIEPSQVASPQKASHTVDDVTKATSPPAITPRDGSDAEKMRPSVFHESADAVVESTTPPNTHRDVDGIMETAYTSVSHEDFDEPMEDASPLVLPDGDDDMMDTPPPSAVSQEDKVGVAPPSSHTAEDIDSLIRSSTANATSSEDLSALNKALSPPVSDYLPQEQVYNFLPAGEEPSQSASCSDSPGKPSHSKTASTPSEEATNTDRSSSLFSKSYFAAPQTGSPSFSHDERVAGVDLRDFAFVEKRKYVSPYKTYEKPAEGTHRPVSAVCPSTKTEEGQKTLASPLATVTSIAESALDNRGPEELNVSGLRLDSARNDMVITQSEDVDQVSSKVSGEIKGQPNTSAVRSRLPSATAAEFDKPFSSSKKSPPVPHIKPEATKISRHSNIKSASTTKEQETRAPSPQATAARTKSPGSHVTPSIAELLTRDLDAPSTQHHSPRQALDSSIPTGLAKILSRDASPEPEKMNASRAVCSPPSKHGFANILNHSPIDNNMDNQKAFLDNTLAPQNTCKPSLRQLAAQATEANGRQSDREHTATRYPPAGDSGGTTYTQRPVMASSHNRESSRSSVNSQPHSSGWQPTTLVASPGKVQCSPRLLQEEARQALEKIQSSTAHQQSSSLDQHKQRHVAFQQGLPSPTPQTTGLKPQYANYHDPPTAQSGNGTRMERREAYDFRAPLSPTDSQHQFPSCPTFGFTSPKPQPREPHAFSSGPEHGNQQPVAEGRELPPLRNSPTIHHRNSFTPHNHRAQQRAAPQGPTPEAGARMGPTPPSADLGQGAGAHDLKWTAVSQAASSAPWLVTPPGGVHEQVQGPKRSGANDYKINIQSMRSALNTYICDYCPSRSKKHYQTAGWMKKHLEQVHGVAARSMI</sequence>
<evidence type="ECO:0000313" key="2">
    <source>
        <dbReference type="EMBL" id="CAH0051003.1"/>
    </source>
</evidence>
<feature type="compositionally biased region" description="Basic residues" evidence="1">
    <location>
        <begin position="173"/>
        <end position="188"/>
    </location>
</feature>
<dbReference type="EMBL" id="CABFOC020000039">
    <property type="protein sequence ID" value="CAH0051003.1"/>
    <property type="molecule type" value="Genomic_DNA"/>
</dbReference>
<feature type="compositionally biased region" description="Polar residues" evidence="1">
    <location>
        <begin position="1031"/>
        <end position="1042"/>
    </location>
</feature>
<evidence type="ECO:0000313" key="3">
    <source>
        <dbReference type="Proteomes" id="UP000775872"/>
    </source>
</evidence>
<feature type="region of interest" description="Disordered" evidence="1">
    <location>
        <begin position="709"/>
        <end position="855"/>
    </location>
</feature>
<feature type="region of interest" description="Disordered" evidence="1">
    <location>
        <begin position="155"/>
        <end position="193"/>
    </location>
</feature>
<name>A0A9N9Z8I8_9HYPO</name>
<feature type="region of interest" description="Disordered" evidence="1">
    <location>
        <begin position="521"/>
        <end position="541"/>
    </location>
</feature>
<comment type="caution">
    <text evidence="2">The sequence shown here is derived from an EMBL/GenBank/DDBJ whole genome shotgun (WGS) entry which is preliminary data.</text>
</comment>
<protein>
    <submittedName>
        <fullName evidence="2">Uncharacterized protein</fullName>
    </submittedName>
</protein>
<feature type="compositionally biased region" description="Polar residues" evidence="1">
    <location>
        <begin position="1388"/>
        <end position="1397"/>
    </location>
</feature>
<keyword evidence="3" id="KW-1185">Reference proteome</keyword>
<accession>A0A9N9Z8I8</accession>
<dbReference type="Proteomes" id="UP000775872">
    <property type="component" value="Unassembled WGS sequence"/>
</dbReference>
<feature type="region of interest" description="Disordered" evidence="1">
    <location>
        <begin position="1385"/>
        <end position="1486"/>
    </location>
</feature>
<feature type="compositionally biased region" description="Basic residues" evidence="1">
    <location>
        <begin position="1443"/>
        <end position="1457"/>
    </location>
</feature>
<organism evidence="2 3">
    <name type="scientific">Clonostachys solani</name>
    <dbReference type="NCBI Taxonomy" id="160281"/>
    <lineage>
        <taxon>Eukaryota</taxon>
        <taxon>Fungi</taxon>
        <taxon>Dikarya</taxon>
        <taxon>Ascomycota</taxon>
        <taxon>Pezizomycotina</taxon>
        <taxon>Sordariomycetes</taxon>
        <taxon>Hypocreomycetidae</taxon>
        <taxon>Hypocreales</taxon>
        <taxon>Bionectriaceae</taxon>
        <taxon>Clonostachys</taxon>
    </lineage>
</organism>
<feature type="compositionally biased region" description="Basic and acidic residues" evidence="1">
    <location>
        <begin position="157"/>
        <end position="169"/>
    </location>
</feature>
<feature type="compositionally biased region" description="Polar residues" evidence="1">
    <location>
        <begin position="1096"/>
        <end position="1127"/>
    </location>
</feature>
<gene>
    <name evidence="2" type="ORF">CSOL1703_00015896</name>
</gene>
<feature type="region of interest" description="Disordered" evidence="1">
    <location>
        <begin position="1208"/>
        <end position="1295"/>
    </location>
</feature>
<feature type="compositionally biased region" description="Polar residues" evidence="1">
    <location>
        <begin position="899"/>
        <end position="916"/>
    </location>
</feature>
<feature type="region of interest" description="Disordered" evidence="1">
    <location>
        <begin position="1505"/>
        <end position="1525"/>
    </location>
</feature>
<reference evidence="2" key="1">
    <citation type="submission" date="2021-10" db="EMBL/GenBank/DDBJ databases">
        <authorList>
            <person name="Piombo E."/>
        </authorList>
    </citation>
    <scope>NUCLEOTIDE SEQUENCE</scope>
</reference>